<dbReference type="Proteomes" id="UP000199542">
    <property type="component" value="Unassembled WGS sequence"/>
</dbReference>
<name>A0A1G4RDJ5_9HYPH</name>
<dbReference type="PROSITE" id="PS01314">
    <property type="entry name" value="UPF0047"/>
    <property type="match status" value="1"/>
</dbReference>
<accession>A0A1G4RDJ5</accession>
<organism evidence="2 3">
    <name type="scientific">Rhizobium mongolense subsp. loessense</name>
    <dbReference type="NCBI Taxonomy" id="158890"/>
    <lineage>
        <taxon>Bacteria</taxon>
        <taxon>Pseudomonadati</taxon>
        <taxon>Pseudomonadota</taxon>
        <taxon>Alphaproteobacteria</taxon>
        <taxon>Hyphomicrobiales</taxon>
        <taxon>Rhizobiaceae</taxon>
        <taxon>Rhizobium/Agrobacterium group</taxon>
        <taxon>Rhizobium</taxon>
    </lineage>
</organism>
<dbReference type="AlphaFoldDB" id="A0A1G4RDJ5"/>
<dbReference type="PANTHER" id="PTHR30615">
    <property type="entry name" value="UNCHARACTERIZED PROTEIN YJBQ-RELATED"/>
    <property type="match status" value="1"/>
</dbReference>
<protein>
    <submittedName>
        <fullName evidence="2">Secondary thiamine-phosphate synthase enzyme</fullName>
    </submittedName>
</protein>
<sequence length="140" mass="15559">MPQTIISVSTRGQGLYEFTDQAAGFVRATGVDEGLLTVFVRHTSCSLLIQENADPDVQTDLNAFFRRLVPPSSDPSMRWIVHTTEGPDDMPAHIKAALTQVSFGIPVTSGKMVLGTWQGLYLFEHRDRPHRREIVLHVSA</sequence>
<dbReference type="PIRSF" id="PIRSF004681">
    <property type="entry name" value="UCP004681"/>
    <property type="match status" value="1"/>
</dbReference>
<dbReference type="PANTHER" id="PTHR30615:SF8">
    <property type="entry name" value="UPF0047 PROTEIN C4A8.02C"/>
    <property type="match status" value="1"/>
</dbReference>
<dbReference type="SUPFAM" id="SSF111038">
    <property type="entry name" value="YjbQ-like"/>
    <property type="match status" value="1"/>
</dbReference>
<proteinExistence type="inferred from homology"/>
<reference evidence="2 3" key="1">
    <citation type="submission" date="2016-10" db="EMBL/GenBank/DDBJ databases">
        <authorList>
            <person name="de Groot N.N."/>
        </authorList>
    </citation>
    <scope>NUCLEOTIDE SEQUENCE [LARGE SCALE GENOMIC DNA]</scope>
    <source>
        <strain evidence="2 3">CGMCC 1.3401</strain>
    </source>
</reference>
<evidence type="ECO:0000313" key="2">
    <source>
        <dbReference type="EMBL" id="SCW54585.1"/>
    </source>
</evidence>
<dbReference type="RefSeq" id="WP_092585151.1">
    <property type="nucleotide sequence ID" value="NZ_FMTM01000003.1"/>
</dbReference>
<dbReference type="InterPro" id="IPR035917">
    <property type="entry name" value="YjbQ-like_sf"/>
</dbReference>
<comment type="similarity">
    <text evidence="1">Belongs to the UPF0047 family.</text>
</comment>
<dbReference type="Gene3D" id="2.60.120.460">
    <property type="entry name" value="YjbQ-like"/>
    <property type="match status" value="1"/>
</dbReference>
<dbReference type="EMBL" id="FMTM01000003">
    <property type="protein sequence ID" value="SCW54585.1"/>
    <property type="molecule type" value="Genomic_DNA"/>
</dbReference>
<dbReference type="InterPro" id="IPR001602">
    <property type="entry name" value="UPF0047_YjbQ-like"/>
</dbReference>
<dbReference type="Pfam" id="PF01894">
    <property type="entry name" value="YjbQ"/>
    <property type="match status" value="1"/>
</dbReference>
<gene>
    <name evidence="2" type="ORF">SAMN02927900_02465</name>
</gene>
<evidence type="ECO:0000313" key="3">
    <source>
        <dbReference type="Proteomes" id="UP000199542"/>
    </source>
</evidence>
<evidence type="ECO:0000256" key="1">
    <source>
        <dbReference type="ARBA" id="ARBA00005534"/>
    </source>
</evidence>
<dbReference type="NCBIfam" id="TIGR00149">
    <property type="entry name" value="TIGR00149_YjbQ"/>
    <property type="match status" value="1"/>
</dbReference>